<dbReference type="Proteomes" id="UP001360560">
    <property type="component" value="Unassembled WGS sequence"/>
</dbReference>
<evidence type="ECO:0000256" key="2">
    <source>
        <dbReference type="ARBA" id="ARBA00022618"/>
    </source>
</evidence>
<dbReference type="GO" id="GO:0051301">
    <property type="term" value="P:cell division"/>
    <property type="evidence" value="ECO:0007669"/>
    <property type="project" value="UniProtKB-KW"/>
</dbReference>
<dbReference type="Pfam" id="PF05839">
    <property type="entry name" value="Apc13p"/>
    <property type="match status" value="1"/>
</dbReference>
<dbReference type="EMBL" id="BTFZ01000002">
    <property type="protein sequence ID" value="GMM34195.1"/>
    <property type="molecule type" value="Genomic_DNA"/>
</dbReference>
<keyword evidence="4" id="KW-0833">Ubl conjugation pathway</keyword>
<feature type="region of interest" description="Disordered" evidence="6">
    <location>
        <begin position="99"/>
        <end position="129"/>
    </location>
</feature>
<feature type="region of interest" description="Disordered" evidence="6">
    <location>
        <begin position="184"/>
        <end position="225"/>
    </location>
</feature>
<comment type="caution">
    <text evidence="7">The sequence shown here is derived from an EMBL/GenBank/DDBJ whole genome shotgun (WGS) entry which is preliminary data.</text>
</comment>
<evidence type="ECO:0000256" key="6">
    <source>
        <dbReference type="SAM" id="MobiDB-lite"/>
    </source>
</evidence>
<evidence type="ECO:0000256" key="4">
    <source>
        <dbReference type="ARBA" id="ARBA00022786"/>
    </source>
</evidence>
<keyword evidence="2" id="KW-0132">Cell division</keyword>
<dbReference type="GO" id="GO:0005680">
    <property type="term" value="C:anaphase-promoting complex"/>
    <property type="evidence" value="ECO:0007669"/>
    <property type="project" value="InterPro"/>
</dbReference>
<organism evidence="7 8">
    <name type="scientific">Saccharomycopsis crataegensis</name>
    <dbReference type="NCBI Taxonomy" id="43959"/>
    <lineage>
        <taxon>Eukaryota</taxon>
        <taxon>Fungi</taxon>
        <taxon>Dikarya</taxon>
        <taxon>Ascomycota</taxon>
        <taxon>Saccharomycotina</taxon>
        <taxon>Saccharomycetes</taxon>
        <taxon>Saccharomycopsidaceae</taxon>
        <taxon>Saccharomycopsis</taxon>
    </lineage>
</organism>
<keyword evidence="5" id="KW-0131">Cell cycle</keyword>
<comment type="similarity">
    <text evidence="1">Belongs to the APC13 family.</text>
</comment>
<gene>
    <name evidence="7" type="ORF">DASC09_015200</name>
</gene>
<evidence type="ECO:0000256" key="1">
    <source>
        <dbReference type="ARBA" id="ARBA00006940"/>
    </source>
</evidence>
<name>A0AAV5QGY9_9ASCO</name>
<dbReference type="AlphaFoldDB" id="A0AAV5QGY9"/>
<evidence type="ECO:0008006" key="9">
    <source>
        <dbReference type="Google" id="ProtNLM"/>
    </source>
</evidence>
<keyword evidence="3" id="KW-0498">Mitosis</keyword>
<reference evidence="7 8" key="1">
    <citation type="journal article" date="2023" name="Elife">
        <title>Identification of key yeast species and microbe-microbe interactions impacting larval growth of Drosophila in the wild.</title>
        <authorList>
            <person name="Mure A."/>
            <person name="Sugiura Y."/>
            <person name="Maeda R."/>
            <person name="Honda K."/>
            <person name="Sakurai N."/>
            <person name="Takahashi Y."/>
            <person name="Watada M."/>
            <person name="Katoh T."/>
            <person name="Gotoh A."/>
            <person name="Gotoh Y."/>
            <person name="Taniguchi I."/>
            <person name="Nakamura K."/>
            <person name="Hayashi T."/>
            <person name="Katayama T."/>
            <person name="Uemura T."/>
            <person name="Hattori Y."/>
        </authorList>
    </citation>
    <scope>NUCLEOTIDE SEQUENCE [LARGE SCALE GENOMIC DNA]</scope>
    <source>
        <strain evidence="7 8">SC-9</strain>
    </source>
</reference>
<proteinExistence type="inferred from homology"/>
<evidence type="ECO:0000313" key="7">
    <source>
        <dbReference type="EMBL" id="GMM34195.1"/>
    </source>
</evidence>
<dbReference type="RefSeq" id="XP_064851195.1">
    <property type="nucleotide sequence ID" value="XM_064995123.1"/>
</dbReference>
<protein>
    <recommendedName>
        <fullName evidence="9">Anaphase-promoting complex subunit 13</fullName>
    </recommendedName>
</protein>
<sequence>MSRGSDFSFIHMKNPHHIIYMQEWSRDILPYDDIELSERYLHELSNDTPDSHLYRENNGASLQSGAFGSSINNKTHQKRLKEYSWKDLDLKRFLTENHSSKMKKDSDNDEGFHNLHENLKQGEGGSKSSWRFNRGEPIDNSFGGIHIVSHDHTILETVQKKYTNDDFSSMNSMNRILEHTTDFSLNSSPNTTNTTTTSLSRNTNRLTVSDQGPPVVPQNNIFNTP</sequence>
<evidence type="ECO:0000256" key="3">
    <source>
        <dbReference type="ARBA" id="ARBA00022776"/>
    </source>
</evidence>
<accession>A0AAV5QGY9</accession>
<evidence type="ECO:0000313" key="8">
    <source>
        <dbReference type="Proteomes" id="UP001360560"/>
    </source>
</evidence>
<evidence type="ECO:0000256" key="5">
    <source>
        <dbReference type="ARBA" id="ARBA00023306"/>
    </source>
</evidence>
<dbReference type="InterPro" id="IPR008401">
    <property type="entry name" value="Apc13"/>
</dbReference>
<feature type="compositionally biased region" description="Low complexity" evidence="6">
    <location>
        <begin position="184"/>
        <end position="207"/>
    </location>
</feature>
<feature type="compositionally biased region" description="Basic and acidic residues" evidence="6">
    <location>
        <begin position="99"/>
        <end position="120"/>
    </location>
</feature>
<keyword evidence="8" id="KW-1185">Reference proteome</keyword>
<dbReference type="GeneID" id="90072174"/>